<dbReference type="PANTHER" id="PTHR30576:SF10">
    <property type="entry name" value="SLL5057 PROTEIN"/>
    <property type="match status" value="1"/>
</dbReference>
<evidence type="ECO:0000256" key="3">
    <source>
        <dbReference type="SAM" id="Phobius"/>
    </source>
</evidence>
<dbReference type="InterPro" id="IPR003362">
    <property type="entry name" value="Bact_transf"/>
</dbReference>
<keyword evidence="6" id="KW-1185">Reference proteome</keyword>
<evidence type="ECO:0000259" key="4">
    <source>
        <dbReference type="Pfam" id="PF02397"/>
    </source>
</evidence>
<keyword evidence="3" id="KW-0812">Transmembrane</keyword>
<dbReference type="Proteomes" id="UP000231516">
    <property type="component" value="Unassembled WGS sequence"/>
</dbReference>
<protein>
    <recommendedName>
        <fullName evidence="4">Bacterial sugar transferase domain-containing protein</fullName>
    </recommendedName>
</protein>
<gene>
    <name evidence="5" type="ORF">BFP76_11405</name>
</gene>
<evidence type="ECO:0000313" key="6">
    <source>
        <dbReference type="Proteomes" id="UP000231516"/>
    </source>
</evidence>
<feature type="domain" description="Bacterial sugar transferase" evidence="4">
    <location>
        <begin position="3"/>
        <end position="175"/>
    </location>
</feature>
<keyword evidence="2" id="KW-0270">Exopolysaccharide synthesis</keyword>
<dbReference type="Pfam" id="PF02397">
    <property type="entry name" value="Bac_transf"/>
    <property type="match status" value="1"/>
</dbReference>
<organism evidence="5 6">
    <name type="scientific">Paramylibacter kogurei</name>
    <dbReference type="NCBI Taxonomy" id="1889778"/>
    <lineage>
        <taxon>Bacteria</taxon>
        <taxon>Pseudomonadati</taxon>
        <taxon>Pseudomonadota</taxon>
        <taxon>Alphaproteobacteria</taxon>
        <taxon>Rhodobacterales</taxon>
        <taxon>Paracoccaceae</taxon>
        <taxon>Paramylibacter</taxon>
    </lineage>
</organism>
<evidence type="ECO:0000313" key="5">
    <source>
        <dbReference type="EMBL" id="PIB26508.1"/>
    </source>
</evidence>
<accession>A0A2G5KAD9</accession>
<dbReference type="PANTHER" id="PTHR30576">
    <property type="entry name" value="COLANIC BIOSYNTHESIS UDP-GLUCOSE LIPID CARRIER TRANSFERASE"/>
    <property type="match status" value="1"/>
</dbReference>
<sequence length="188" mass="20831">MKKRVFDLAVSVPLFLIALPIIVLICIAVSLESRGAPIFRQTRLGKNEKPFSLYKIRTMYVGTGDHPTHVVGGENITKIGKVLRRTKFDEIPQLGNVIRGEMSLVGPRPGLPSQNTLAAVRRENHIFDVAPGITGLAQVNGIDMSTHEKLAIADQEYIQRRDALLDLQIIFSTFVRTKAPTINAFSDK</sequence>
<dbReference type="GO" id="GO:0000271">
    <property type="term" value="P:polysaccharide biosynthetic process"/>
    <property type="evidence" value="ECO:0007669"/>
    <property type="project" value="UniProtKB-KW"/>
</dbReference>
<dbReference type="AlphaFoldDB" id="A0A2G5KAD9"/>
<evidence type="ECO:0000256" key="2">
    <source>
        <dbReference type="ARBA" id="ARBA00023169"/>
    </source>
</evidence>
<dbReference type="GO" id="GO:0016780">
    <property type="term" value="F:phosphotransferase activity, for other substituted phosphate groups"/>
    <property type="evidence" value="ECO:0007669"/>
    <property type="project" value="TreeGrafter"/>
</dbReference>
<comment type="caution">
    <text evidence="5">The sequence shown here is derived from an EMBL/GenBank/DDBJ whole genome shotgun (WGS) entry which is preliminary data.</text>
</comment>
<name>A0A2G5KAD9_9RHOB</name>
<comment type="similarity">
    <text evidence="1">Belongs to the bacterial sugar transferase family.</text>
</comment>
<dbReference type="RefSeq" id="WP_099591330.1">
    <property type="nucleotide sequence ID" value="NZ_MDGM01000003.1"/>
</dbReference>
<reference evidence="5 6" key="1">
    <citation type="submission" date="2016-08" db="EMBL/GenBank/DDBJ databases">
        <title>Draft genome of Amylibacter sp. strain 4G11.</title>
        <authorList>
            <person name="Wong S.-K."/>
            <person name="Hamasaki K."/>
            <person name="Yoshizawa S."/>
        </authorList>
    </citation>
    <scope>NUCLEOTIDE SEQUENCE [LARGE SCALE GENOMIC DNA]</scope>
    <source>
        <strain evidence="5 6">4G11</strain>
    </source>
</reference>
<keyword evidence="3" id="KW-1133">Transmembrane helix</keyword>
<keyword evidence="3" id="KW-0472">Membrane</keyword>
<evidence type="ECO:0000256" key="1">
    <source>
        <dbReference type="ARBA" id="ARBA00006464"/>
    </source>
</evidence>
<proteinExistence type="inferred from homology"/>
<dbReference type="OrthoDB" id="9808602at2"/>
<dbReference type="EMBL" id="MDGM01000003">
    <property type="protein sequence ID" value="PIB26508.1"/>
    <property type="molecule type" value="Genomic_DNA"/>
</dbReference>
<feature type="transmembrane region" description="Helical" evidence="3">
    <location>
        <begin position="12"/>
        <end position="31"/>
    </location>
</feature>